<evidence type="ECO:0000259" key="1">
    <source>
        <dbReference type="Pfam" id="PF12234"/>
    </source>
</evidence>
<dbReference type="PANTHER" id="PTHR13950:SF12">
    <property type="entry name" value="DMX-LIKE PROTEIN 1"/>
    <property type="match status" value="1"/>
</dbReference>
<keyword evidence="3" id="KW-1185">Reference proteome</keyword>
<dbReference type="Proteomes" id="UP001474421">
    <property type="component" value="Unassembled WGS sequence"/>
</dbReference>
<dbReference type="InterPro" id="IPR022033">
    <property type="entry name" value="Rav1p_C"/>
</dbReference>
<dbReference type="EMBL" id="JAOTOJ010000002">
    <property type="protein sequence ID" value="KAK9408335.1"/>
    <property type="molecule type" value="Genomic_DNA"/>
</dbReference>
<evidence type="ECO:0000313" key="3">
    <source>
        <dbReference type="Proteomes" id="UP001474421"/>
    </source>
</evidence>
<organism evidence="2 3">
    <name type="scientific">Crotalus adamanteus</name>
    <name type="common">Eastern diamondback rattlesnake</name>
    <dbReference type="NCBI Taxonomy" id="8729"/>
    <lineage>
        <taxon>Eukaryota</taxon>
        <taxon>Metazoa</taxon>
        <taxon>Chordata</taxon>
        <taxon>Craniata</taxon>
        <taxon>Vertebrata</taxon>
        <taxon>Euteleostomi</taxon>
        <taxon>Lepidosauria</taxon>
        <taxon>Squamata</taxon>
        <taxon>Bifurcata</taxon>
        <taxon>Unidentata</taxon>
        <taxon>Episquamata</taxon>
        <taxon>Toxicofera</taxon>
        <taxon>Serpentes</taxon>
        <taxon>Colubroidea</taxon>
        <taxon>Viperidae</taxon>
        <taxon>Crotalinae</taxon>
        <taxon>Crotalus</taxon>
    </lineage>
</organism>
<evidence type="ECO:0000313" key="2">
    <source>
        <dbReference type="EMBL" id="KAK9408335.1"/>
    </source>
</evidence>
<dbReference type="InterPro" id="IPR052208">
    <property type="entry name" value="DmX-like/RAVE_component"/>
</dbReference>
<dbReference type="AlphaFoldDB" id="A0AAW1C1L2"/>
<dbReference type="GO" id="GO:0043291">
    <property type="term" value="C:RAVE complex"/>
    <property type="evidence" value="ECO:0007669"/>
    <property type="project" value="TreeGrafter"/>
</dbReference>
<dbReference type="PANTHER" id="PTHR13950">
    <property type="entry name" value="RABCONNECTIN-RELATED"/>
    <property type="match status" value="1"/>
</dbReference>
<protein>
    <submittedName>
        <fullName evidence="2">DmX-like 1</fullName>
    </submittedName>
</protein>
<feature type="domain" description="RAVE complex protein Rav1 C-terminal" evidence="1">
    <location>
        <begin position="319"/>
        <end position="523"/>
    </location>
</feature>
<proteinExistence type="predicted"/>
<dbReference type="Pfam" id="PF12234">
    <property type="entry name" value="Rav1p_C"/>
    <property type="match status" value="1"/>
</dbReference>
<comment type="caution">
    <text evidence="2">The sequence shown here is derived from an EMBL/GenBank/DDBJ whole genome shotgun (WGS) entry which is preliminary data.</text>
</comment>
<name>A0AAW1C1L2_CROAD</name>
<dbReference type="GO" id="GO:0007035">
    <property type="term" value="P:vacuolar acidification"/>
    <property type="evidence" value="ECO:0007669"/>
    <property type="project" value="TreeGrafter"/>
</dbReference>
<accession>A0AAW1C1L2</accession>
<sequence>MNINQACFVKYRCHLFQGFLLPFLLVMQIHFAEVYYCLDAYCNSPSACFVASDGQHLRLYQAIIDAKKLLCELSNPGISKYVGKFFNIISQQSTARPGCIVELNSITELHGEKMQLLHVFQEDFITNKLENRFSEKEAILLDPGFQKNGFSEKFYLIVIEYTQNCSLLHMWKLHLKSLPVSVDEKISPTASETASQEQLYSPSPDQEKLHSSFTKKYQVCRDNLQSTSQLVLSSEIVYSQELNLPEGVEIVSIKPSAGHLSSSSIYPVCQTPYLLATLCSDGKYHPVQLLELMDLGKVRRAKAILSHLVKSIAGEVIAINDPCHEKSLPGLTRMEQMLLMALADTIAITSTDIGESRDRSKGGETLDECGLKFLLAVRLHTFMTTSLPPAHRAQLLHQGLSSSHFAWAFHSIAEEELLNMLPAIQKGDPTWSELRAMGIGWWVRNTHNLRRCIEKVAKAAFQRNNDPLDAAIFYLAMKKKAVIWGLYRSLKDTKMTQFFGNNFTEDRWRKAALKNAFSLLGKQLGEKRWRRASRVRMPMLGQWRGLPEKKCPCPPCCRNAAQRSQKASDFTEASASWAGILPLPV</sequence>
<reference evidence="2 3" key="1">
    <citation type="journal article" date="2024" name="Proc. Natl. Acad. Sci. U.S.A.">
        <title>The genetic regulatory architecture and epigenomic basis for age-related changes in rattlesnake venom.</title>
        <authorList>
            <person name="Hogan M.P."/>
            <person name="Holding M.L."/>
            <person name="Nystrom G.S."/>
            <person name="Colston T.J."/>
            <person name="Bartlett D.A."/>
            <person name="Mason A.J."/>
            <person name="Ellsworth S.A."/>
            <person name="Rautsaw R.M."/>
            <person name="Lawrence K.C."/>
            <person name="Strickland J.L."/>
            <person name="He B."/>
            <person name="Fraser P."/>
            <person name="Margres M.J."/>
            <person name="Gilbert D.M."/>
            <person name="Gibbs H.L."/>
            <person name="Parkinson C.L."/>
            <person name="Rokyta D.R."/>
        </authorList>
    </citation>
    <scope>NUCLEOTIDE SEQUENCE [LARGE SCALE GENOMIC DNA]</scope>
    <source>
        <strain evidence="2">DRR0105</strain>
    </source>
</reference>
<gene>
    <name evidence="2" type="ORF">NXF25_007109</name>
</gene>